<accession>A0AC59Z4P1</accession>
<protein>
    <submittedName>
        <fullName evidence="1">Uncharacterized protein</fullName>
    </submittedName>
</protein>
<evidence type="ECO:0000313" key="2">
    <source>
        <dbReference type="Proteomes" id="UP001162501"/>
    </source>
</evidence>
<evidence type="ECO:0000313" key="1">
    <source>
        <dbReference type="EMBL" id="CAN0222951.1"/>
    </source>
</evidence>
<reference evidence="1" key="1">
    <citation type="submission" date="2023-05" db="EMBL/GenBank/DDBJ databases">
        <authorList>
            <consortium name="ELIXIR-Norway"/>
        </authorList>
    </citation>
    <scope>NUCLEOTIDE SEQUENCE</scope>
</reference>
<dbReference type="EMBL" id="OX596108">
    <property type="protein sequence ID" value="CAN0222951.1"/>
    <property type="molecule type" value="Genomic_DNA"/>
</dbReference>
<dbReference type="Proteomes" id="UP001162501">
    <property type="component" value="Chromosome 24"/>
</dbReference>
<reference evidence="1" key="2">
    <citation type="submission" date="2025-03" db="EMBL/GenBank/DDBJ databases">
        <authorList>
            <consortium name="ELIXIR-Norway"/>
            <consortium name="Elixir Norway"/>
        </authorList>
    </citation>
    <scope>NUCLEOTIDE SEQUENCE</scope>
</reference>
<gene>
    <name evidence="1" type="ORF">MRATA1EN22A_LOCUS13891</name>
</gene>
<proteinExistence type="predicted"/>
<sequence>MVMQRFWSLFKMDSPDIPLWSQTQSWFISSPWRKTILILITAIILFLLFAPYVCNCIMNFASKRLEAFKLQMIVQAPMIATGSSNYYLGTQDQRSLVQR</sequence>
<organism evidence="1 2">
    <name type="scientific">Rangifer tarandus platyrhynchus</name>
    <name type="common">Svalbard reindeer</name>
    <dbReference type="NCBI Taxonomy" id="3082113"/>
    <lineage>
        <taxon>Eukaryota</taxon>
        <taxon>Metazoa</taxon>
        <taxon>Chordata</taxon>
        <taxon>Craniata</taxon>
        <taxon>Vertebrata</taxon>
        <taxon>Euteleostomi</taxon>
        <taxon>Mammalia</taxon>
        <taxon>Eutheria</taxon>
        <taxon>Laurasiatheria</taxon>
        <taxon>Artiodactyla</taxon>
        <taxon>Ruminantia</taxon>
        <taxon>Pecora</taxon>
        <taxon>Cervidae</taxon>
        <taxon>Odocoileinae</taxon>
        <taxon>Rangifer</taxon>
    </lineage>
</organism>
<name>A0AC59Z4P1_RANTA</name>